<evidence type="ECO:0000313" key="2">
    <source>
        <dbReference type="Proteomes" id="UP000055024"/>
    </source>
</evidence>
<dbReference type="Proteomes" id="UP000055024">
    <property type="component" value="Unassembled WGS sequence"/>
</dbReference>
<name>A0A0V1DT66_9BILA</name>
<comment type="caution">
    <text evidence="1">The sequence shown here is derived from an EMBL/GenBank/DDBJ whole genome shotgun (WGS) entry which is preliminary data.</text>
</comment>
<gene>
    <name evidence="1" type="ORF">T11_15504</name>
</gene>
<evidence type="ECO:0000313" key="1">
    <source>
        <dbReference type="EMBL" id="KRY64666.1"/>
    </source>
</evidence>
<proteinExistence type="predicted"/>
<protein>
    <submittedName>
        <fullName evidence="1">Uncharacterized protein</fullName>
    </submittedName>
</protein>
<reference evidence="1 2" key="1">
    <citation type="submission" date="2015-01" db="EMBL/GenBank/DDBJ databases">
        <title>Evolution of Trichinella species and genotypes.</title>
        <authorList>
            <person name="Korhonen P.K."/>
            <person name="Edoardo P."/>
            <person name="Giuseppe L.R."/>
            <person name="Gasser R.B."/>
        </authorList>
    </citation>
    <scope>NUCLEOTIDE SEQUENCE [LARGE SCALE GENOMIC DNA]</scope>
    <source>
        <strain evidence="1">ISS1029</strain>
    </source>
</reference>
<organism evidence="1 2">
    <name type="scientific">Trichinella zimbabwensis</name>
    <dbReference type="NCBI Taxonomy" id="268475"/>
    <lineage>
        <taxon>Eukaryota</taxon>
        <taxon>Metazoa</taxon>
        <taxon>Ecdysozoa</taxon>
        <taxon>Nematoda</taxon>
        <taxon>Enoplea</taxon>
        <taxon>Dorylaimia</taxon>
        <taxon>Trichinellida</taxon>
        <taxon>Trichinellidae</taxon>
        <taxon>Trichinella</taxon>
    </lineage>
</organism>
<dbReference type="AlphaFoldDB" id="A0A0V1DT66"/>
<keyword evidence="2" id="KW-1185">Reference proteome</keyword>
<dbReference type="EMBL" id="JYDP01007723">
    <property type="protein sequence ID" value="KRY64666.1"/>
    <property type="molecule type" value="Genomic_DNA"/>
</dbReference>
<sequence length="36" mass="3866">MALLIFCLHSSLSFIPMNVVLSTACIVSPLLGYDVP</sequence>
<accession>A0A0V1DT66</accession>